<feature type="chain" id="PRO_5042538798" evidence="2">
    <location>
        <begin position="20"/>
        <end position="109"/>
    </location>
</feature>
<accession>A0AAJ6QRJ6</accession>
<dbReference type="GeneID" id="100903127"/>
<gene>
    <name evidence="4" type="primary">LOC100903127</name>
</gene>
<reference evidence="4" key="1">
    <citation type="submission" date="2025-08" db="UniProtKB">
        <authorList>
            <consortium name="RefSeq"/>
        </authorList>
    </citation>
    <scope>IDENTIFICATION</scope>
</reference>
<feature type="signal peptide" evidence="2">
    <location>
        <begin position="1"/>
        <end position="19"/>
    </location>
</feature>
<organism evidence="3 4">
    <name type="scientific">Galendromus occidentalis</name>
    <name type="common">western predatory mite</name>
    <dbReference type="NCBI Taxonomy" id="34638"/>
    <lineage>
        <taxon>Eukaryota</taxon>
        <taxon>Metazoa</taxon>
        <taxon>Ecdysozoa</taxon>
        <taxon>Arthropoda</taxon>
        <taxon>Chelicerata</taxon>
        <taxon>Arachnida</taxon>
        <taxon>Acari</taxon>
        <taxon>Parasitiformes</taxon>
        <taxon>Mesostigmata</taxon>
        <taxon>Gamasina</taxon>
        <taxon>Phytoseioidea</taxon>
        <taxon>Phytoseiidae</taxon>
        <taxon>Typhlodrominae</taxon>
        <taxon>Galendromus</taxon>
    </lineage>
</organism>
<proteinExistence type="predicted"/>
<dbReference type="RefSeq" id="XP_003743567.1">
    <property type="nucleotide sequence ID" value="XM_003743519.2"/>
</dbReference>
<evidence type="ECO:0000313" key="4">
    <source>
        <dbReference type="RefSeq" id="XP_003743567.1"/>
    </source>
</evidence>
<keyword evidence="2" id="KW-0732">Signal</keyword>
<sequence length="109" mass="11520">MRTSLVFAVLAALLLSSEALFLKKKLALGIGAALGVGLVGGLLAAKHHKGYGYGGYYGGHGHGSYYGGYGKGHYFSGYGKGHYYPSYSYGYSGYDGGWSPYSDGYYGGW</sequence>
<keyword evidence="1" id="KW-0472">Membrane</keyword>
<protein>
    <submittedName>
        <fullName evidence="4">Keratin-associated protein 19-2</fullName>
    </submittedName>
</protein>
<dbReference type="Proteomes" id="UP000694867">
    <property type="component" value="Unplaced"/>
</dbReference>
<dbReference type="KEGG" id="goe:100903127"/>
<keyword evidence="1" id="KW-1133">Transmembrane helix</keyword>
<dbReference type="AlphaFoldDB" id="A0AAJ6QRJ6"/>
<evidence type="ECO:0000313" key="3">
    <source>
        <dbReference type="Proteomes" id="UP000694867"/>
    </source>
</evidence>
<keyword evidence="3" id="KW-1185">Reference proteome</keyword>
<evidence type="ECO:0000256" key="2">
    <source>
        <dbReference type="SAM" id="SignalP"/>
    </source>
</evidence>
<name>A0AAJ6QRJ6_9ACAR</name>
<evidence type="ECO:0000256" key="1">
    <source>
        <dbReference type="SAM" id="Phobius"/>
    </source>
</evidence>
<keyword evidence="1" id="KW-0812">Transmembrane</keyword>
<feature type="transmembrane region" description="Helical" evidence="1">
    <location>
        <begin position="29"/>
        <end position="45"/>
    </location>
</feature>